<dbReference type="GO" id="GO:0016491">
    <property type="term" value="F:oxidoreductase activity"/>
    <property type="evidence" value="ECO:0007669"/>
    <property type="project" value="UniProtKB-KW"/>
</dbReference>
<dbReference type="AlphaFoldDB" id="A0A268FAP6"/>
<evidence type="ECO:0000313" key="4">
    <source>
        <dbReference type="Proteomes" id="UP000216961"/>
    </source>
</evidence>
<comment type="similarity">
    <text evidence="1">Belongs to the short-chain dehydrogenases/reductases (SDR) family.</text>
</comment>
<evidence type="ECO:0000256" key="2">
    <source>
        <dbReference type="ARBA" id="ARBA00023002"/>
    </source>
</evidence>
<dbReference type="Gene3D" id="3.40.50.720">
    <property type="entry name" value="NAD(P)-binding Rossmann-like Domain"/>
    <property type="match status" value="1"/>
</dbReference>
<reference evidence="3 4" key="1">
    <citation type="submission" date="2017-07" db="EMBL/GenBank/DDBJ databases">
        <title>Isolation and whole genome analysis of endospore-forming bacteria from heroin.</title>
        <authorList>
            <person name="Kalinowski J."/>
            <person name="Ahrens B."/>
            <person name="Al-Dilaimi A."/>
            <person name="Winkler A."/>
            <person name="Wibberg D."/>
            <person name="Schleenbecker U."/>
            <person name="Ruckert C."/>
            <person name="Wolfel R."/>
            <person name="Grass G."/>
        </authorList>
    </citation>
    <scope>NUCLEOTIDE SEQUENCE [LARGE SCALE GENOMIC DNA]</scope>
    <source>
        <strain evidence="3 4">7521-2</strain>
    </source>
</reference>
<dbReference type="SUPFAM" id="SSF51735">
    <property type="entry name" value="NAD(P)-binding Rossmann-fold domains"/>
    <property type="match status" value="1"/>
</dbReference>
<dbReference type="KEGG" id="bcir:C2I06_19995"/>
<proteinExistence type="inferred from homology"/>
<dbReference type="Proteomes" id="UP000216961">
    <property type="component" value="Unassembled WGS sequence"/>
</dbReference>
<evidence type="ECO:0000313" key="3">
    <source>
        <dbReference type="EMBL" id="PAD82453.1"/>
    </source>
</evidence>
<keyword evidence="2" id="KW-0560">Oxidoreductase</keyword>
<comment type="caution">
    <text evidence="3">The sequence shown here is derived from an EMBL/GenBank/DDBJ whole genome shotgun (WGS) entry which is preliminary data.</text>
</comment>
<evidence type="ECO:0000256" key="1">
    <source>
        <dbReference type="ARBA" id="ARBA00006484"/>
    </source>
</evidence>
<gene>
    <name evidence="3" type="ORF">CHH57_14895</name>
</gene>
<dbReference type="InterPro" id="IPR036291">
    <property type="entry name" value="NAD(P)-bd_dom_sf"/>
</dbReference>
<dbReference type="PRINTS" id="PR00081">
    <property type="entry name" value="GDHRDH"/>
</dbReference>
<dbReference type="PANTHER" id="PTHR24320:SF148">
    <property type="entry name" value="NAD(P)-BINDING ROSSMANN-FOLD SUPERFAMILY PROTEIN"/>
    <property type="match status" value="1"/>
</dbReference>
<organism evidence="3 4">
    <name type="scientific">Niallia circulans</name>
    <name type="common">Bacillus circulans</name>
    <dbReference type="NCBI Taxonomy" id="1397"/>
    <lineage>
        <taxon>Bacteria</taxon>
        <taxon>Bacillati</taxon>
        <taxon>Bacillota</taxon>
        <taxon>Bacilli</taxon>
        <taxon>Bacillales</taxon>
        <taxon>Bacillaceae</taxon>
        <taxon>Niallia</taxon>
    </lineage>
</organism>
<dbReference type="PROSITE" id="PS00061">
    <property type="entry name" value="ADH_SHORT"/>
    <property type="match status" value="1"/>
</dbReference>
<name>A0A268FAP6_NIACI</name>
<dbReference type="Pfam" id="PF00106">
    <property type="entry name" value="adh_short"/>
    <property type="match status" value="1"/>
</dbReference>
<dbReference type="InterPro" id="IPR020904">
    <property type="entry name" value="Sc_DH/Rdtase_CS"/>
</dbReference>
<dbReference type="InterPro" id="IPR002347">
    <property type="entry name" value="SDR_fam"/>
</dbReference>
<sequence>MLETGKVVVITGANNGIGLELTKKILAEGSQVIALIRSSFLKDDIFIQSKITTGQLRIYKADLSDFNSLKKALEEINAAEKKIDFLFNNAGGTFPSLLFSKQNRELHYELQTVVPYIIFKELSPLFEKGEDKTIVNTSSAVILHMKQFDPDTLENPSSFKRLFGPYATAKLALSLWTKEIAKKESANGFRFLSVDPGSNNTLRKEKKSGIPFYIKPLMKFFSSPPTKGATLLYDAAMDKTRAVSGDFIVKGKSTKVNFAEYSSLVLEGVDRIYVREFLNSEE</sequence>
<accession>A0A268FAP6</accession>
<dbReference type="EMBL" id="NPBQ01000090">
    <property type="protein sequence ID" value="PAD82453.1"/>
    <property type="molecule type" value="Genomic_DNA"/>
</dbReference>
<protein>
    <submittedName>
        <fullName evidence="3">Short-chain dehydrogenase</fullName>
    </submittedName>
</protein>
<dbReference type="PANTHER" id="PTHR24320">
    <property type="entry name" value="RETINOL DEHYDROGENASE"/>
    <property type="match status" value="1"/>
</dbReference>